<dbReference type="PROSITE" id="PS50887">
    <property type="entry name" value="GGDEF"/>
    <property type="match status" value="1"/>
</dbReference>
<evidence type="ECO:0000313" key="5">
    <source>
        <dbReference type="Proteomes" id="UP000767854"/>
    </source>
</evidence>
<dbReference type="NCBIfam" id="TIGR00254">
    <property type="entry name" value="GGDEF"/>
    <property type="match status" value="1"/>
</dbReference>
<evidence type="ECO:0000259" key="2">
    <source>
        <dbReference type="PROSITE" id="PS50887"/>
    </source>
</evidence>
<name>A0ABS2MSR3_9FIRM</name>
<gene>
    <name evidence="4" type="ORF">JOC49_002024</name>
</gene>
<dbReference type="InterPro" id="IPR001638">
    <property type="entry name" value="Solute-binding_3/MltF_N"/>
</dbReference>
<dbReference type="NCBIfam" id="TIGR00229">
    <property type="entry name" value="sensory_box"/>
    <property type="match status" value="1"/>
</dbReference>
<keyword evidence="1" id="KW-0812">Transmembrane</keyword>
<sequence length="763" mass="86368">MYKIIYLKKNIILYLFCFIVMSQSIVYAEEAPVKLIFGDDLNYPPFSYIDANGQPAGYNVELAKAISEALGYDYEIRLDEWHKVRSMLESGEIDIITGMFYTDDRAELYDFTNTHSVLSGDIFTLSGVQIDSLESLSGARIAVQKGDVVEEYLQSTGYAFELISVPTVKEALDLLIEGEVKYAGLLKIPGLYVASELGYETVKAQNLGFIAHNYAMAVKEGNEEMRLAIDGGLRLIKATGEYEVIHTKWLGVYEAKGIVYFYERYKWVILGIIGLFGLLIINNIFMRILVNRKTKAVNQLNQTLIQSENKSRAIINALPDIVFTINGEGEFIDVKNSDAHEVYYPEDHLVGKKINVLLSDKYSSQCMRAIKLALGSGSVQTLEYEIQHHGKPFYYEMRLVKSRGDEVVAIARNITADKERRDYVEYLSYHDQLTGLYNRRFFVEELKRLDVERNYPLCLIMADVNGLKLINDSFGHTVGDELLIKVADVLKEACREDEIISRIGGDEFVILVPNMPSAHAEVLIDRVKAISKTVNVNSIDISVSFGWAVKEKSSQSIDEIFNEAEDLMYSKKLVEGPTMRGKTIDKIIETIYAKNDIEKKHAENVARLCKAFAKSLDLPNHEIEEIKTIALLHDIGKIAIKDEILNKAGPLTQSEREDIQKHSEIGYRILSSVNDLAEEAEVVLHHHERYDGKGYPMGLAGEAIPFRSRLLAIVDSYDAMTNERPYKRKMTIEEAKAEIKAQSGKQFDPRLADWFLTKIIPNT</sequence>
<evidence type="ECO:0000313" key="4">
    <source>
        <dbReference type="EMBL" id="MBM7562464.1"/>
    </source>
</evidence>
<dbReference type="EMBL" id="JAFBDT010000019">
    <property type="protein sequence ID" value="MBM7562464.1"/>
    <property type="molecule type" value="Genomic_DNA"/>
</dbReference>
<proteinExistence type="predicted"/>
<dbReference type="InterPro" id="IPR029787">
    <property type="entry name" value="Nucleotide_cyclase"/>
</dbReference>
<dbReference type="SMART" id="SM00471">
    <property type="entry name" value="HDc"/>
    <property type="match status" value="1"/>
</dbReference>
<dbReference type="InterPro" id="IPR037522">
    <property type="entry name" value="HD_GYP_dom"/>
</dbReference>
<dbReference type="Pfam" id="PF00990">
    <property type="entry name" value="GGDEF"/>
    <property type="match status" value="1"/>
</dbReference>
<dbReference type="SUPFAM" id="SSF55073">
    <property type="entry name" value="Nucleotide cyclase"/>
    <property type="match status" value="1"/>
</dbReference>
<feature type="domain" description="HD-GYP" evidence="3">
    <location>
        <begin position="576"/>
        <end position="763"/>
    </location>
</feature>
<dbReference type="InterPro" id="IPR003607">
    <property type="entry name" value="HD/PDEase_dom"/>
</dbReference>
<dbReference type="SMART" id="SM00062">
    <property type="entry name" value="PBPb"/>
    <property type="match status" value="1"/>
</dbReference>
<dbReference type="Gene3D" id="1.10.3210.10">
    <property type="entry name" value="Hypothetical protein af1432"/>
    <property type="match status" value="1"/>
</dbReference>
<dbReference type="InterPro" id="IPR035965">
    <property type="entry name" value="PAS-like_dom_sf"/>
</dbReference>
<dbReference type="Gene3D" id="3.30.450.20">
    <property type="entry name" value="PAS domain"/>
    <property type="match status" value="1"/>
</dbReference>
<dbReference type="RefSeq" id="WP_204664895.1">
    <property type="nucleotide sequence ID" value="NZ_JAFBDT010000019.1"/>
</dbReference>
<organism evidence="4 5">
    <name type="scientific">Fusibacter tunisiensis</name>
    <dbReference type="NCBI Taxonomy" id="1008308"/>
    <lineage>
        <taxon>Bacteria</taxon>
        <taxon>Bacillati</taxon>
        <taxon>Bacillota</taxon>
        <taxon>Clostridia</taxon>
        <taxon>Eubacteriales</taxon>
        <taxon>Eubacteriales Family XII. Incertae Sedis</taxon>
        <taxon>Fusibacter</taxon>
    </lineage>
</organism>
<evidence type="ECO:0000256" key="1">
    <source>
        <dbReference type="SAM" id="Phobius"/>
    </source>
</evidence>
<dbReference type="CDD" id="cd13704">
    <property type="entry name" value="PBP2_HisK"/>
    <property type="match status" value="1"/>
</dbReference>
<dbReference type="Gene3D" id="3.30.70.270">
    <property type="match status" value="1"/>
</dbReference>
<dbReference type="PANTHER" id="PTHR43155:SF2">
    <property type="entry name" value="CYCLIC DI-GMP PHOSPHODIESTERASE PA4108"/>
    <property type="match status" value="1"/>
</dbReference>
<keyword evidence="1" id="KW-0472">Membrane</keyword>
<reference evidence="4 5" key="1">
    <citation type="submission" date="2021-01" db="EMBL/GenBank/DDBJ databases">
        <title>Genomic Encyclopedia of Type Strains, Phase IV (KMG-IV): sequencing the most valuable type-strain genomes for metagenomic binning, comparative biology and taxonomic classification.</title>
        <authorList>
            <person name="Goeker M."/>
        </authorList>
    </citation>
    <scope>NUCLEOTIDE SEQUENCE [LARGE SCALE GENOMIC DNA]</scope>
    <source>
        <strain evidence="4 5">DSM 24436</strain>
    </source>
</reference>
<dbReference type="Gene3D" id="3.40.190.10">
    <property type="entry name" value="Periplasmic binding protein-like II"/>
    <property type="match status" value="2"/>
</dbReference>
<feature type="transmembrane region" description="Helical" evidence="1">
    <location>
        <begin position="267"/>
        <end position="285"/>
    </location>
</feature>
<dbReference type="SUPFAM" id="SSF53850">
    <property type="entry name" value="Periplasmic binding protein-like II"/>
    <property type="match status" value="1"/>
</dbReference>
<dbReference type="CDD" id="cd00077">
    <property type="entry name" value="HDc"/>
    <property type="match status" value="1"/>
</dbReference>
<comment type="caution">
    <text evidence="4">The sequence shown here is derived from an EMBL/GenBank/DDBJ whole genome shotgun (WGS) entry which is preliminary data.</text>
</comment>
<protein>
    <submittedName>
        <fullName evidence="4">Diguanylate cyclase (GGDEF)-like protein/PAS domain S-box-containing protein</fullName>
    </submittedName>
</protein>
<accession>A0ABS2MSR3</accession>
<feature type="domain" description="GGDEF" evidence="2">
    <location>
        <begin position="455"/>
        <end position="590"/>
    </location>
</feature>
<dbReference type="InterPro" id="IPR043128">
    <property type="entry name" value="Rev_trsase/Diguanyl_cyclase"/>
</dbReference>
<keyword evidence="5" id="KW-1185">Reference proteome</keyword>
<evidence type="ECO:0000259" key="3">
    <source>
        <dbReference type="PROSITE" id="PS51832"/>
    </source>
</evidence>
<dbReference type="CDD" id="cd00130">
    <property type="entry name" value="PAS"/>
    <property type="match status" value="1"/>
</dbReference>
<dbReference type="SUPFAM" id="SSF109604">
    <property type="entry name" value="HD-domain/PDEase-like"/>
    <property type="match status" value="1"/>
</dbReference>
<dbReference type="SUPFAM" id="SSF55785">
    <property type="entry name" value="PYP-like sensor domain (PAS domain)"/>
    <property type="match status" value="1"/>
</dbReference>
<dbReference type="InterPro" id="IPR000160">
    <property type="entry name" value="GGDEF_dom"/>
</dbReference>
<dbReference type="PANTHER" id="PTHR43155">
    <property type="entry name" value="CYCLIC DI-GMP PHOSPHODIESTERASE PA4108-RELATED"/>
    <property type="match status" value="1"/>
</dbReference>
<keyword evidence="1" id="KW-1133">Transmembrane helix</keyword>
<dbReference type="SMART" id="SM00267">
    <property type="entry name" value="GGDEF"/>
    <property type="match status" value="1"/>
</dbReference>
<dbReference type="Proteomes" id="UP000767854">
    <property type="component" value="Unassembled WGS sequence"/>
</dbReference>
<dbReference type="PROSITE" id="PS51832">
    <property type="entry name" value="HD_GYP"/>
    <property type="match status" value="1"/>
</dbReference>
<dbReference type="Pfam" id="PF13487">
    <property type="entry name" value="HD_5"/>
    <property type="match status" value="1"/>
</dbReference>
<dbReference type="InterPro" id="IPR000014">
    <property type="entry name" value="PAS"/>
</dbReference>
<dbReference type="CDD" id="cd01949">
    <property type="entry name" value="GGDEF"/>
    <property type="match status" value="1"/>
</dbReference>
<dbReference type="Pfam" id="PF00497">
    <property type="entry name" value="SBP_bac_3"/>
    <property type="match status" value="1"/>
</dbReference>